<feature type="binding site" evidence="2">
    <location>
        <position position="475"/>
    </location>
    <ligand>
        <name>Zn(2+)</name>
        <dbReference type="ChEBI" id="CHEBI:29105"/>
    </ligand>
</feature>
<dbReference type="InterPro" id="IPR031329">
    <property type="entry name" value="NEUT/ALK_ceramidase_N"/>
</dbReference>
<dbReference type="Proteomes" id="UP001146019">
    <property type="component" value="Unassembled WGS sequence"/>
</dbReference>
<proteinExistence type="inferred from homology"/>
<feature type="domain" description="Neutral/alkaline non-lysosomal ceramidase N-terminal" evidence="4">
    <location>
        <begin position="2"/>
        <end position="369"/>
    </location>
</feature>
<dbReference type="InterPro" id="IPR006823">
    <property type="entry name" value="Ceramidase_alk"/>
</dbReference>
<keyword evidence="6" id="KW-1185">Reference proteome</keyword>
<accession>A0A9X3IGF7</accession>
<feature type="active site" description="Nucleophile" evidence="1">
    <location>
        <position position="256"/>
    </location>
</feature>
<dbReference type="RefSeq" id="WP_266129196.1">
    <property type="nucleotide sequence ID" value="NZ_JAPKMY010000001.1"/>
</dbReference>
<sequence length="588" mass="65964">MFWVGWAKHEIEIQPQGYAMFGYGMWSHRAYEKRTALFARSFSIRRSDSEQPLLFCCLDLGCITYAMRESVVKALTEKLNEQFNPQRLVLMATHTHSGPGGCAYEALYNMPTPGFVPEHLNAVINAALSSILQAIQSEQETEIFYQTCQFPQDTPVAWNRSLDAYNRNPDVIHRTEAETHLALNREMQLIGFYRDQQLVAFISLFGVHATCLGNQLNAHDGDNKGYAAIQSEAYLLQQGVPNPVAIFAQATAGDVSPHFHGPKQNIIRSRIKGEKQYQYAQQNGRYQSELAIKALTESLEKREVHQNQWRGGPIKLNGGIDAILSYVDLSQVEVPSEFSQVPYRVRTSAACHGVGFMGGTPVDGQGAAKPILKILTLLSRQVRKKRLADPNAPDYIKYKALYESQFPKDIVLESPDNRLLGKHLDFSPSVFDPLIAEMNRQVKAGAIQTSPLVPSVIPLQIIHIGALALVCCPGEITTTAGQRLIQTVAKQLTTHQMISTTALVSYCNDYMGYITTQEEYQEQAYEGAHTLYGQWTHAAIQYKFQYLASQLLLDESQRKFDQVTRPTKIPQHEIDLRTNHGSVKTAVR</sequence>
<dbReference type="GO" id="GO:0046512">
    <property type="term" value="P:sphingosine biosynthetic process"/>
    <property type="evidence" value="ECO:0007669"/>
    <property type="project" value="TreeGrafter"/>
</dbReference>
<feature type="domain" description="Neutral/alkaline non-lysosomal ceramidase N-terminal" evidence="4">
    <location>
        <begin position="444"/>
        <end position="540"/>
    </location>
</feature>
<gene>
    <name evidence="5" type="ORF">OSH00_03230</name>
</gene>
<keyword evidence="2" id="KW-0479">Metal-binding</keyword>
<dbReference type="EC" id="3.5.1.23" evidence="3"/>
<evidence type="ECO:0000256" key="2">
    <source>
        <dbReference type="PIRSR" id="PIRSR606823-2"/>
    </source>
</evidence>
<dbReference type="PANTHER" id="PTHR12670:SF1">
    <property type="entry name" value="NEUTRAL CERAMIDASE"/>
    <property type="match status" value="1"/>
</dbReference>
<protein>
    <recommendedName>
        <fullName evidence="3">Neutral ceramidase</fullName>
        <ecNumber evidence="3">3.5.1.23</ecNumber>
    </recommendedName>
</protein>
<feature type="binding site" evidence="2">
    <location>
        <position position="513"/>
    </location>
    <ligand>
        <name>Zn(2+)</name>
        <dbReference type="ChEBI" id="CHEBI:29105"/>
    </ligand>
</feature>
<comment type="catalytic activity">
    <reaction evidence="3">
        <text>an N-acylsphing-4-enine + H2O = sphing-4-enine + a fatty acid</text>
        <dbReference type="Rhea" id="RHEA:20856"/>
        <dbReference type="ChEBI" id="CHEBI:15377"/>
        <dbReference type="ChEBI" id="CHEBI:28868"/>
        <dbReference type="ChEBI" id="CHEBI:52639"/>
        <dbReference type="ChEBI" id="CHEBI:57756"/>
        <dbReference type="EC" id="3.5.1.23"/>
    </reaction>
</comment>
<dbReference type="AlphaFoldDB" id="A0A9X3IGF7"/>
<comment type="cofactor">
    <cofactor evidence="2">
        <name>Zn(2+)</name>
        <dbReference type="ChEBI" id="CHEBI:29105"/>
    </cofactor>
    <text evidence="2">Binds 1 zinc ion per subunit.</text>
</comment>
<feature type="binding site" evidence="2">
    <location>
        <position position="208"/>
    </location>
    <ligand>
        <name>Zn(2+)</name>
        <dbReference type="ChEBI" id="CHEBI:29105"/>
    </ligand>
</feature>
<evidence type="ECO:0000259" key="4">
    <source>
        <dbReference type="Pfam" id="PF04734"/>
    </source>
</evidence>
<keyword evidence="3" id="KW-0443">Lipid metabolism</keyword>
<dbReference type="GO" id="GO:0046514">
    <property type="term" value="P:ceramide catabolic process"/>
    <property type="evidence" value="ECO:0007669"/>
    <property type="project" value="InterPro"/>
</dbReference>
<dbReference type="GO" id="GO:0046872">
    <property type="term" value="F:metal ion binding"/>
    <property type="evidence" value="ECO:0007669"/>
    <property type="project" value="UniProtKB-KW"/>
</dbReference>
<comment type="caution">
    <text evidence="5">The sequence shown here is derived from an EMBL/GenBank/DDBJ whole genome shotgun (WGS) entry which is preliminary data.</text>
</comment>
<dbReference type="PANTHER" id="PTHR12670">
    <property type="entry name" value="CERAMIDASE"/>
    <property type="match status" value="1"/>
</dbReference>
<keyword evidence="3" id="KW-0378">Hydrolase</keyword>
<feature type="binding site" evidence="2">
    <location>
        <position position="94"/>
    </location>
    <ligand>
        <name>Zn(2+)</name>
        <dbReference type="ChEBI" id="CHEBI:29105"/>
    </ligand>
</feature>
<dbReference type="GO" id="GO:0005576">
    <property type="term" value="C:extracellular region"/>
    <property type="evidence" value="ECO:0007669"/>
    <property type="project" value="TreeGrafter"/>
</dbReference>
<dbReference type="GO" id="GO:0042759">
    <property type="term" value="P:long-chain fatty acid biosynthetic process"/>
    <property type="evidence" value="ECO:0007669"/>
    <property type="project" value="TreeGrafter"/>
</dbReference>
<reference evidence="5" key="1">
    <citation type="submission" date="2022-11" db="EMBL/GenBank/DDBJ databases">
        <title>Biodiversity and phylogenetic relationships of bacteria.</title>
        <authorList>
            <person name="Machado R.A.R."/>
            <person name="Bhat A."/>
            <person name="Loulou A."/>
            <person name="Kallel S."/>
        </authorList>
    </citation>
    <scope>NUCLEOTIDE SEQUENCE</scope>
    <source>
        <strain evidence="5">A-IN1</strain>
    </source>
</reference>
<name>A0A9X3IGF7_9GAMM</name>
<evidence type="ECO:0000256" key="3">
    <source>
        <dbReference type="RuleBase" id="RU366019"/>
    </source>
</evidence>
<dbReference type="GO" id="GO:0016020">
    <property type="term" value="C:membrane"/>
    <property type="evidence" value="ECO:0007669"/>
    <property type="project" value="GOC"/>
</dbReference>
<dbReference type="EMBL" id="JAPKMY010000001">
    <property type="protein sequence ID" value="MCX5466750.1"/>
    <property type="molecule type" value="Genomic_DNA"/>
</dbReference>
<keyword evidence="2" id="KW-0862">Zinc</keyword>
<evidence type="ECO:0000256" key="1">
    <source>
        <dbReference type="PIRSR" id="PIRSR606823-1"/>
    </source>
</evidence>
<organism evidence="5 6">
    <name type="scientific">Acinetobacter nematophilus</name>
    <dbReference type="NCBI Taxonomy" id="2994642"/>
    <lineage>
        <taxon>Bacteria</taxon>
        <taxon>Pseudomonadati</taxon>
        <taxon>Pseudomonadota</taxon>
        <taxon>Gammaproteobacteria</taxon>
        <taxon>Moraxellales</taxon>
        <taxon>Moraxellaceae</taxon>
        <taxon>Acinetobacter</taxon>
    </lineage>
</organism>
<comment type="similarity">
    <text evidence="3">Belongs to the neutral ceramidase family.</text>
</comment>
<evidence type="ECO:0000313" key="6">
    <source>
        <dbReference type="Proteomes" id="UP001146019"/>
    </source>
</evidence>
<dbReference type="GO" id="GO:0017040">
    <property type="term" value="F:N-acylsphingosine amidohydrolase activity"/>
    <property type="evidence" value="ECO:0007669"/>
    <property type="project" value="UniProtKB-UniRule"/>
</dbReference>
<evidence type="ECO:0000313" key="5">
    <source>
        <dbReference type="EMBL" id="MCX5466750.1"/>
    </source>
</evidence>
<dbReference type="Pfam" id="PF04734">
    <property type="entry name" value="Ceramidase_alk"/>
    <property type="match status" value="2"/>
</dbReference>
<keyword evidence="3" id="KW-0746">Sphingolipid metabolism</keyword>